<organism evidence="3 4">
    <name type="scientific">Candidatus Magasanikbacteria bacterium RIFOXYD2_FULL_36_9</name>
    <dbReference type="NCBI Taxonomy" id="1798707"/>
    <lineage>
        <taxon>Bacteria</taxon>
        <taxon>Candidatus Magasanikiibacteriota</taxon>
    </lineage>
</organism>
<feature type="region of interest" description="Disordered" evidence="1">
    <location>
        <begin position="247"/>
        <end position="272"/>
    </location>
</feature>
<feature type="compositionally biased region" description="Polar residues" evidence="1">
    <location>
        <begin position="257"/>
        <end position="272"/>
    </location>
</feature>
<feature type="transmembrane region" description="Helical" evidence="2">
    <location>
        <begin position="111"/>
        <end position="131"/>
    </location>
</feature>
<proteinExistence type="predicted"/>
<evidence type="ECO:0000313" key="4">
    <source>
        <dbReference type="Proteomes" id="UP000178490"/>
    </source>
</evidence>
<accession>A0A1F6NYX9</accession>
<dbReference type="Proteomes" id="UP000178490">
    <property type="component" value="Unassembled WGS sequence"/>
</dbReference>
<dbReference type="AlphaFoldDB" id="A0A1F6NYX9"/>
<dbReference type="EMBL" id="MFRC01000057">
    <property type="protein sequence ID" value="OGH88933.1"/>
    <property type="molecule type" value="Genomic_DNA"/>
</dbReference>
<sequence length="272" mass="30302">MNETQNKIENEVMNKISSGKVQLRSKYIFLAEKLGIGSAFTLTILLAVLCFNLALFYLRASDNMAYLSFGSQGFLTFLESFPYLLVVALIILVFCAGWLIKKSDLSYKKPFGYFAVGLICFVVIGGIILTYTTVAEKIEQETFESHIGGLFFKPFLMHGLEARRGGIVGRITEVGGDYLVVQTPRALEKIILTSDTDLPSQPLLEGAFVVAIGKRVDNIFMVTKLQLINPEEMQMIRRGVHRRFGKFQPRADMPNSCRLSPSSSKPNNGGCF</sequence>
<evidence type="ECO:0000313" key="3">
    <source>
        <dbReference type="EMBL" id="OGH88933.1"/>
    </source>
</evidence>
<keyword evidence="2" id="KW-0812">Transmembrane</keyword>
<name>A0A1F6NYX9_9BACT</name>
<keyword evidence="2" id="KW-0472">Membrane</keyword>
<gene>
    <name evidence="3" type="ORF">A2537_02075</name>
</gene>
<evidence type="ECO:0000256" key="1">
    <source>
        <dbReference type="SAM" id="MobiDB-lite"/>
    </source>
</evidence>
<protein>
    <submittedName>
        <fullName evidence="3">Uncharacterized protein</fullName>
    </submittedName>
</protein>
<comment type="caution">
    <text evidence="3">The sequence shown here is derived from an EMBL/GenBank/DDBJ whole genome shotgun (WGS) entry which is preliminary data.</text>
</comment>
<evidence type="ECO:0000256" key="2">
    <source>
        <dbReference type="SAM" id="Phobius"/>
    </source>
</evidence>
<keyword evidence="2" id="KW-1133">Transmembrane helix</keyword>
<feature type="transmembrane region" description="Helical" evidence="2">
    <location>
        <begin position="34"/>
        <end position="60"/>
    </location>
</feature>
<feature type="transmembrane region" description="Helical" evidence="2">
    <location>
        <begin position="80"/>
        <end position="99"/>
    </location>
</feature>
<reference evidence="3 4" key="1">
    <citation type="journal article" date="2016" name="Nat. Commun.">
        <title>Thousands of microbial genomes shed light on interconnected biogeochemical processes in an aquifer system.</title>
        <authorList>
            <person name="Anantharaman K."/>
            <person name="Brown C.T."/>
            <person name="Hug L.A."/>
            <person name="Sharon I."/>
            <person name="Castelle C.J."/>
            <person name="Probst A.J."/>
            <person name="Thomas B.C."/>
            <person name="Singh A."/>
            <person name="Wilkins M.J."/>
            <person name="Karaoz U."/>
            <person name="Brodie E.L."/>
            <person name="Williams K.H."/>
            <person name="Hubbard S.S."/>
            <person name="Banfield J.F."/>
        </authorList>
    </citation>
    <scope>NUCLEOTIDE SEQUENCE [LARGE SCALE GENOMIC DNA]</scope>
</reference>